<gene>
    <name evidence="1" type="ORF">L484_017877</name>
</gene>
<dbReference type="EMBL" id="KE345896">
    <property type="protein sequence ID" value="EXC19900.1"/>
    <property type="molecule type" value="Genomic_DNA"/>
</dbReference>
<dbReference type="AlphaFoldDB" id="W9S873"/>
<accession>W9S873</accession>
<name>W9S873_9ROSA</name>
<reference evidence="2" key="1">
    <citation type="submission" date="2013-01" db="EMBL/GenBank/DDBJ databases">
        <title>Draft Genome Sequence of a Mulberry Tree, Morus notabilis C.K. Schneid.</title>
        <authorList>
            <person name="He N."/>
            <person name="Zhao S."/>
        </authorList>
    </citation>
    <scope>NUCLEOTIDE SEQUENCE</scope>
</reference>
<organism evidence="1 2">
    <name type="scientific">Morus notabilis</name>
    <dbReference type="NCBI Taxonomy" id="981085"/>
    <lineage>
        <taxon>Eukaryota</taxon>
        <taxon>Viridiplantae</taxon>
        <taxon>Streptophyta</taxon>
        <taxon>Embryophyta</taxon>
        <taxon>Tracheophyta</taxon>
        <taxon>Spermatophyta</taxon>
        <taxon>Magnoliopsida</taxon>
        <taxon>eudicotyledons</taxon>
        <taxon>Gunneridae</taxon>
        <taxon>Pentapetalae</taxon>
        <taxon>rosids</taxon>
        <taxon>fabids</taxon>
        <taxon>Rosales</taxon>
        <taxon>Moraceae</taxon>
        <taxon>Moreae</taxon>
        <taxon>Morus</taxon>
    </lineage>
</organism>
<sequence length="70" mass="7756">MLILGLSTYDNRGLISSSPPPIAEPAGDTQLARDWRQSTSCFRRSRLEKIVEIHTDQLLAMESIDGGAIR</sequence>
<evidence type="ECO:0000313" key="2">
    <source>
        <dbReference type="Proteomes" id="UP000030645"/>
    </source>
</evidence>
<dbReference type="Proteomes" id="UP000030645">
    <property type="component" value="Unassembled WGS sequence"/>
</dbReference>
<keyword evidence="2" id="KW-1185">Reference proteome</keyword>
<proteinExistence type="predicted"/>
<protein>
    <submittedName>
        <fullName evidence="1">Uncharacterized protein</fullName>
    </submittedName>
</protein>
<evidence type="ECO:0000313" key="1">
    <source>
        <dbReference type="EMBL" id="EXC19900.1"/>
    </source>
</evidence>